<dbReference type="PANTHER" id="PTHR12526:SF510">
    <property type="entry name" value="D-INOSITOL 3-PHOSPHATE GLYCOSYLTRANSFERASE"/>
    <property type="match status" value="1"/>
</dbReference>
<dbReference type="Pfam" id="PF13692">
    <property type="entry name" value="Glyco_trans_1_4"/>
    <property type="match status" value="1"/>
</dbReference>
<organism evidence="5 6">
    <name type="scientific">Micromonospora aurantiaca</name>
    <name type="common">nom. illeg.</name>
    <dbReference type="NCBI Taxonomy" id="47850"/>
    <lineage>
        <taxon>Bacteria</taxon>
        <taxon>Bacillati</taxon>
        <taxon>Actinomycetota</taxon>
        <taxon>Actinomycetes</taxon>
        <taxon>Micromonosporales</taxon>
        <taxon>Micromonosporaceae</taxon>
        <taxon>Micromonospora</taxon>
    </lineage>
</organism>
<keyword evidence="2 5" id="KW-0808">Transferase</keyword>
<reference evidence="5 6" key="1">
    <citation type="submission" date="2018-07" db="EMBL/GenBank/DDBJ databases">
        <authorList>
            <person name="Ye Y."/>
        </authorList>
    </citation>
    <scope>NUCLEOTIDE SEQUENCE [LARGE SCALE GENOMIC DNA]</scope>
    <source>
        <strain evidence="6">H14(2018)</strain>
    </source>
</reference>
<evidence type="ECO:0000313" key="5">
    <source>
        <dbReference type="EMBL" id="AXH91733.1"/>
    </source>
</evidence>
<dbReference type="Pfam" id="PF13579">
    <property type="entry name" value="Glyco_trans_4_4"/>
    <property type="match status" value="1"/>
</dbReference>
<keyword evidence="1" id="KW-0328">Glycosyltransferase</keyword>
<accession>A0A6N3K3J5</accession>
<evidence type="ECO:0000256" key="2">
    <source>
        <dbReference type="ARBA" id="ARBA00022679"/>
    </source>
</evidence>
<dbReference type="GO" id="GO:0016757">
    <property type="term" value="F:glycosyltransferase activity"/>
    <property type="evidence" value="ECO:0007669"/>
    <property type="project" value="UniProtKB-KW"/>
</dbReference>
<dbReference type="Gene3D" id="3.40.50.2000">
    <property type="entry name" value="Glycogen Phosphorylase B"/>
    <property type="match status" value="2"/>
</dbReference>
<feature type="compositionally biased region" description="Polar residues" evidence="3">
    <location>
        <begin position="10"/>
        <end position="19"/>
    </location>
</feature>
<dbReference type="PANTHER" id="PTHR12526">
    <property type="entry name" value="GLYCOSYLTRANSFERASE"/>
    <property type="match status" value="1"/>
</dbReference>
<sequence length="420" mass="45553">MRTGRPDTGETMSSASHSDPATTSASGAPAPRPPEIRVVRVLGAFDIGGAEQRTIELLPRLAASGVRTSFVTLSGVKGARGDEVEQLGSRIHPIRLDRRFPVRFYRLLRQVRPHAVHSDVATFSGFVLFLAALARVPIRIAHFRSDRDGHPDSLRRRLQRGVMVRLIHFCATDVLGVAPGALTSCYRPSWENDPRCRVLPNGLDLGRLHRRSTLRLRDEIGAAPDDLVCVVIGRPHPLKRRSMVPSIVAALRERGIGCRAVFVGPHDDRDDDAVRQSATRHDVLDRMHLVGPRADVGEFLAQADLLLQPSALEGLPGTVLEARAVGTPVVASDLPGARFIDDQLTGVALVPVDADAESWADAVHRLGLVPGRPRGGRRALAAFQDSVFTMERSVEQHLAIYGRNTVAPRGGADRPAVPTG</sequence>
<feature type="region of interest" description="Disordered" evidence="3">
    <location>
        <begin position="1"/>
        <end position="33"/>
    </location>
</feature>
<dbReference type="AlphaFoldDB" id="A0A6N3K3J5"/>
<dbReference type="SUPFAM" id="SSF53756">
    <property type="entry name" value="UDP-Glycosyltransferase/glycogen phosphorylase"/>
    <property type="match status" value="1"/>
</dbReference>
<dbReference type="EMBL" id="CP031263">
    <property type="protein sequence ID" value="AXH91733.1"/>
    <property type="molecule type" value="Genomic_DNA"/>
</dbReference>
<evidence type="ECO:0000259" key="4">
    <source>
        <dbReference type="Pfam" id="PF13579"/>
    </source>
</evidence>
<proteinExistence type="predicted"/>
<dbReference type="InterPro" id="IPR028098">
    <property type="entry name" value="Glyco_trans_4-like_N"/>
</dbReference>
<evidence type="ECO:0000256" key="1">
    <source>
        <dbReference type="ARBA" id="ARBA00022676"/>
    </source>
</evidence>
<gene>
    <name evidence="5" type="ORF">DVH21_18425</name>
</gene>
<evidence type="ECO:0000313" key="6">
    <source>
        <dbReference type="Proteomes" id="UP000253958"/>
    </source>
</evidence>
<feature type="compositionally biased region" description="Low complexity" evidence="3">
    <location>
        <begin position="20"/>
        <end position="29"/>
    </location>
</feature>
<dbReference type="Proteomes" id="UP000253958">
    <property type="component" value="Chromosome"/>
</dbReference>
<evidence type="ECO:0000256" key="3">
    <source>
        <dbReference type="SAM" id="MobiDB-lite"/>
    </source>
</evidence>
<reference evidence="5 6" key="2">
    <citation type="submission" date="2018-08" db="EMBL/GenBank/DDBJ databases">
        <title>Streptomyces kandeliansis sp. nov., an endophytic bacterium isolated from mangrove plant.</title>
        <authorList>
            <person name="Wang R."/>
        </authorList>
    </citation>
    <scope>NUCLEOTIDE SEQUENCE [LARGE SCALE GENOMIC DNA]</scope>
    <source>
        <strain evidence="6">H14(2018)</strain>
    </source>
</reference>
<feature type="domain" description="Glycosyltransferase subfamily 4-like N-terminal" evidence="4">
    <location>
        <begin position="48"/>
        <end position="202"/>
    </location>
</feature>
<name>A0A6N3K3J5_9ACTN</name>
<protein>
    <submittedName>
        <fullName evidence="5">Glycosyltransferase</fullName>
    </submittedName>
</protein>